<gene>
    <name evidence="2" type="ORF">H480_15771</name>
</gene>
<dbReference type="Proteomes" id="UP000014139">
    <property type="component" value="Unassembled WGS sequence"/>
</dbReference>
<name>R1G885_9PSEU</name>
<protein>
    <submittedName>
        <fullName evidence="2">Amidohydrolase</fullName>
    </submittedName>
</protein>
<evidence type="ECO:0000313" key="3">
    <source>
        <dbReference type="Proteomes" id="UP000014139"/>
    </source>
</evidence>
<evidence type="ECO:0000256" key="1">
    <source>
        <dbReference type="SAM" id="MobiDB-lite"/>
    </source>
</evidence>
<keyword evidence="3" id="KW-1185">Reference proteome</keyword>
<comment type="caution">
    <text evidence="2">The sequence shown here is derived from an EMBL/GenBank/DDBJ whole genome shotgun (WGS) entry which is preliminary data.</text>
</comment>
<organism evidence="2 3">
    <name type="scientific">Amycolatopsis vancoresmycina DSM 44592</name>
    <dbReference type="NCBI Taxonomy" id="1292037"/>
    <lineage>
        <taxon>Bacteria</taxon>
        <taxon>Bacillati</taxon>
        <taxon>Actinomycetota</taxon>
        <taxon>Actinomycetes</taxon>
        <taxon>Pseudonocardiales</taxon>
        <taxon>Pseudonocardiaceae</taxon>
        <taxon>Amycolatopsis</taxon>
    </lineage>
</organism>
<dbReference type="GO" id="GO:0016787">
    <property type="term" value="F:hydrolase activity"/>
    <property type="evidence" value="ECO:0007669"/>
    <property type="project" value="UniProtKB-KW"/>
</dbReference>
<feature type="region of interest" description="Disordered" evidence="1">
    <location>
        <begin position="52"/>
        <end position="71"/>
    </location>
</feature>
<keyword evidence="2" id="KW-0378">Hydrolase</keyword>
<dbReference type="PATRIC" id="fig|1292037.4.peg.3010"/>
<feature type="region of interest" description="Disordered" evidence="1">
    <location>
        <begin position="1"/>
        <end position="23"/>
    </location>
</feature>
<accession>R1G885</accession>
<proteinExistence type="predicted"/>
<reference evidence="2 3" key="1">
    <citation type="submission" date="2013-02" db="EMBL/GenBank/DDBJ databases">
        <title>Draft genome sequence of Amycolatopsis vancoresmycina strain DSM 44592T.</title>
        <authorList>
            <person name="Kumar S."/>
            <person name="Kaur N."/>
            <person name="Kaur C."/>
            <person name="Raghava G.P.S."/>
            <person name="Mayilraj S."/>
        </authorList>
    </citation>
    <scope>NUCLEOTIDE SEQUENCE [LARGE SCALE GENOMIC DNA]</scope>
    <source>
        <strain evidence="2 3">DSM 44592</strain>
    </source>
</reference>
<dbReference type="EMBL" id="AOUO01000210">
    <property type="protein sequence ID" value="EOD67608.1"/>
    <property type="molecule type" value="Genomic_DNA"/>
</dbReference>
<sequence length="94" mass="9899">MSPRAAFTAHTRAGHRAAGVNDGVTGSLVPGAPAHYAIWDATDLVVATPDSRVQRWSTDPRAGVPPLPRLEPDATLPRCLRTVRAGAVLHDAIT</sequence>
<evidence type="ECO:0000313" key="2">
    <source>
        <dbReference type="EMBL" id="EOD67608.1"/>
    </source>
</evidence>
<dbReference type="AlphaFoldDB" id="R1G885"/>